<organism evidence="8 9">
    <name type="scientific">Mesorhizobium denitrificans</name>
    <dbReference type="NCBI Taxonomy" id="2294114"/>
    <lineage>
        <taxon>Bacteria</taxon>
        <taxon>Pseudomonadati</taxon>
        <taxon>Pseudomonadota</taxon>
        <taxon>Alphaproteobacteria</taxon>
        <taxon>Hyphomicrobiales</taxon>
        <taxon>Phyllobacteriaceae</taxon>
        <taxon>Mesorhizobium</taxon>
    </lineage>
</organism>
<dbReference type="NCBIfam" id="TIGR00255">
    <property type="entry name" value="YicC/YloC family endoribonuclease"/>
    <property type="match status" value="1"/>
</dbReference>
<evidence type="ECO:0000256" key="4">
    <source>
        <dbReference type="ARBA" id="ARBA00022801"/>
    </source>
</evidence>
<dbReference type="PANTHER" id="PTHR30636:SF3">
    <property type="entry name" value="UPF0701 PROTEIN YICC"/>
    <property type="match status" value="1"/>
</dbReference>
<evidence type="ECO:0000259" key="7">
    <source>
        <dbReference type="Pfam" id="PF08340"/>
    </source>
</evidence>
<gene>
    <name evidence="8" type="ORF">DY251_03100</name>
</gene>
<evidence type="ECO:0000256" key="5">
    <source>
        <dbReference type="ARBA" id="ARBA00035648"/>
    </source>
</evidence>
<keyword evidence="9" id="KW-1185">Reference proteome</keyword>
<evidence type="ECO:0000256" key="3">
    <source>
        <dbReference type="ARBA" id="ARBA00022759"/>
    </source>
</evidence>
<keyword evidence="3" id="KW-0255">Endonuclease</keyword>
<dbReference type="EMBL" id="QURN01000002">
    <property type="protein sequence ID" value="RFC69097.1"/>
    <property type="molecule type" value="Genomic_DNA"/>
</dbReference>
<evidence type="ECO:0000313" key="9">
    <source>
        <dbReference type="Proteomes" id="UP000262379"/>
    </source>
</evidence>
<name>A0A371XIQ5_9HYPH</name>
<dbReference type="RefSeq" id="WP_116622395.1">
    <property type="nucleotide sequence ID" value="NZ_QURN01000002.1"/>
</dbReference>
<sequence>MTGFSRAAGDARGASITWEVKSVNGKSLELRLRLPTGYDRLEPAIRQAIQKRFSRGSFQAQLTIVRPTASQVQPIVNEAFLRDVAELAKRLEKQFGTAPATADGLLSLRGVLDIPEATETEEDKAVADKAALAVLETALDGLEAARRAEGGALATVLNGHLETIAKLTENAERDPSRDPALIRERLGEQIRALMEAAGSGLDEQRLHTEAMLLSTKSDIREEIDRLKTHVAAARSLLSAGGVVGRKLDFLAQEFNREANTLCSKSNAASLTAIGLDLKAVVDQFREQVQNLE</sequence>
<evidence type="ECO:0000313" key="8">
    <source>
        <dbReference type="EMBL" id="RFC69097.1"/>
    </source>
</evidence>
<dbReference type="InterPro" id="IPR013551">
    <property type="entry name" value="YicC-like_C"/>
</dbReference>
<evidence type="ECO:0000256" key="2">
    <source>
        <dbReference type="ARBA" id="ARBA00022722"/>
    </source>
</evidence>
<keyword evidence="4" id="KW-0378">Hydrolase</keyword>
<dbReference type="InterPro" id="IPR013527">
    <property type="entry name" value="YicC-like_N"/>
</dbReference>
<protein>
    <submittedName>
        <fullName evidence="8">YicC family protein</fullName>
    </submittedName>
</protein>
<accession>A0A371XIQ5</accession>
<dbReference type="InterPro" id="IPR005229">
    <property type="entry name" value="YicC/YloC-like"/>
</dbReference>
<comment type="cofactor">
    <cofactor evidence="1">
        <name>a divalent metal cation</name>
        <dbReference type="ChEBI" id="CHEBI:60240"/>
    </cofactor>
</comment>
<evidence type="ECO:0000259" key="6">
    <source>
        <dbReference type="Pfam" id="PF03755"/>
    </source>
</evidence>
<dbReference type="Proteomes" id="UP000262379">
    <property type="component" value="Unassembled WGS sequence"/>
</dbReference>
<proteinExistence type="inferred from homology"/>
<comment type="similarity">
    <text evidence="5">Belongs to the YicC/YloC family.</text>
</comment>
<comment type="caution">
    <text evidence="8">The sequence shown here is derived from an EMBL/GenBank/DDBJ whole genome shotgun (WGS) entry which is preliminary data.</text>
</comment>
<dbReference type="GO" id="GO:0004521">
    <property type="term" value="F:RNA endonuclease activity"/>
    <property type="evidence" value="ECO:0007669"/>
    <property type="project" value="InterPro"/>
</dbReference>
<feature type="domain" description="Endoribonuclease YicC-like C-terminal" evidence="7">
    <location>
        <begin position="181"/>
        <end position="292"/>
    </location>
</feature>
<dbReference type="AlphaFoldDB" id="A0A371XIQ5"/>
<keyword evidence="2" id="KW-0540">Nuclease</keyword>
<reference evidence="9" key="1">
    <citation type="submission" date="2018-08" db="EMBL/GenBank/DDBJ databases">
        <authorList>
            <person name="Im W.T."/>
        </authorList>
    </citation>
    <scope>NUCLEOTIDE SEQUENCE [LARGE SCALE GENOMIC DNA]</scope>
    <source>
        <strain evidence="9">LA-28</strain>
    </source>
</reference>
<feature type="domain" description="Endoribonuclease YicC-like N-terminal" evidence="6">
    <location>
        <begin position="1"/>
        <end position="154"/>
    </location>
</feature>
<evidence type="ECO:0000256" key="1">
    <source>
        <dbReference type="ARBA" id="ARBA00001968"/>
    </source>
</evidence>
<dbReference type="PANTHER" id="PTHR30636">
    <property type="entry name" value="UPF0701 PROTEIN YICC"/>
    <property type="match status" value="1"/>
</dbReference>
<dbReference type="Pfam" id="PF03755">
    <property type="entry name" value="YicC-like_N"/>
    <property type="match status" value="1"/>
</dbReference>
<dbReference type="GO" id="GO:0016787">
    <property type="term" value="F:hydrolase activity"/>
    <property type="evidence" value="ECO:0007669"/>
    <property type="project" value="UniProtKB-KW"/>
</dbReference>
<dbReference type="Pfam" id="PF08340">
    <property type="entry name" value="YicC-like_C"/>
    <property type="match status" value="1"/>
</dbReference>